<dbReference type="FunFam" id="3.40.366.10:FF:000002">
    <property type="entry name" value="Probable polyketide synthase 2"/>
    <property type="match status" value="1"/>
</dbReference>
<dbReference type="InterPro" id="IPR020806">
    <property type="entry name" value="PKS_PP-bd"/>
</dbReference>
<evidence type="ECO:0000259" key="12">
    <source>
        <dbReference type="PROSITE" id="PS52004"/>
    </source>
</evidence>
<dbReference type="PROSITE" id="PS00606">
    <property type="entry name" value="KS3_1"/>
    <property type="match status" value="1"/>
</dbReference>
<dbReference type="SUPFAM" id="SSF47336">
    <property type="entry name" value="ACP-like"/>
    <property type="match status" value="1"/>
</dbReference>
<evidence type="ECO:0000259" key="11">
    <source>
        <dbReference type="PROSITE" id="PS50075"/>
    </source>
</evidence>
<dbReference type="InterPro" id="IPR049551">
    <property type="entry name" value="PKS_DH_C"/>
</dbReference>
<dbReference type="SUPFAM" id="SSF52151">
    <property type="entry name" value="FabD/lysophospholipase-like"/>
    <property type="match status" value="1"/>
</dbReference>
<keyword evidence="9" id="KW-0012">Acyltransferase</keyword>
<dbReference type="SUPFAM" id="SSF53335">
    <property type="entry name" value="S-adenosyl-L-methionine-dependent methyltransferases"/>
    <property type="match status" value="1"/>
</dbReference>
<sequence>MPFVTDAEFAQPDALVRGILKEDKSMPIAIVGMSCRFPGDATNPDKLWKLVAEKQAAWSEVPKDRMNVDAFYHPNAERAGNMNARGGHFLQQDLGSFDASFFSISPTEAKSMDPQQRLLLECVYEAMESGGINLEDIADTMTSCYVGCFSHDYYDMGDRDAEIAPIHSSTGNSSSILSNRISYFYNLKGPSLTLDTACSSSLVAMHLACQSLRSGESKQAVVGATNLMFMPDVLSTMSNLHFLSPDSVCYSYDERANGYARGEAVTALILKPLEHAIRDNDTIRAVVRSSACNQDGKTFGITQPSPDAQRDLIRTAYRDAGLEFDGTDYFEAHGTGTQAGDPVESSAIGATLGQNRPLDEHGKTMPLYVGSVKPNIGHTEGASGLAGLIKAVLALEHGVIPPSIHFQSPNPKIDLKGWNLIVPTEMMPWPRGGQRRASVNSFGFGGTNSHVILDDAYHYLVSRGLRAGHRTSPRTILDASKTVSSGNEKNGTHRLRGNGYTIRFNGGSSGISSPESEIIPRYRIFMWSTHEESNGVLSKANFAEHVSRRETADEETFLDNLAYTQCSRRTLHEWRSFVIANSVQDLAQKMLETHQKPIRAPSKTSNVAFIFTGQGAQWYRMGRELMRYPVFQKRLQDSDCFVSELGAEWSVIEELEKDEEHSRINEPLFSQTLCTVLQMALVDLLASWGIYPQRVIGHSSGEISAAYAAGILPAESAIKAAYFRGLYSSSEKLKSANGAMMAVGLSEEDAKKKIEDIDPKLGRIGVACVNSPNNVTISGDSAALDALKQSLQSEGTFARLLKVSTAYHSHHMEAVALEYEHSLAGMEVNPVSEGVEMFSTVTGGLVTETDILGPKYWRKNMVSCVRFSDGLEALCTKQASNKRSRRRVTSTVDLLLEIGPHAALQGPVNQTLRAPSIQRSDITYKSMLSRGQDACETALEAAAFLFAKGVPVKLSHINDPDGTAQPQVIVDLPSYSWNHSKRHWHESRLSIEHRFRRHARTDLLGYPVSDWNPMEPRWRNLIRLREQPWVKGHSVQGSYIYPGMGYICMAIEALRHMREFPEYVKPAGEFAGYRLKDIKISSGLVVPSNDEMVETMFSMRHYKDSSSTFSDTWYEFRVFSYNSGTWLEHAHGLICAVHNSNIASTQNHFSYQPNLDAIMASNDFLGSRSSDNMYDMMAEAGLNFATPFRNMTGTLKSNPGQAQGFVTVPNTKTFMPFEYEYPHLIHPATMDGFVQMIFPAYLHGKQACPAAFVPISFEEVFISDKISKSPEEVFKCATTVAPSGPRELDTQVLVADESTGELVASFKSMQCRRLDISSGDAEGDGAAARKLCFHSTWQPDPNLLPREVSDRMMCETLPVVQDSTRVANLETIAYYFYDKALRNIREDQVQDMKPHFQMFYKYLQYQQTLVMSNQIPHQTADWQKLDDAAVVAKMEALIDRLEPTDVDSQILCRVGRQLDKILLGKADPLAIMLEDDRLYRYYGKMIPTTTLYQYAGLLSNQNPNMDILEIGAGTGGATESILEAMAGKDGRYPRFKSYTFTDISSGFFEQAQIKFKNWESLLEFRRLNIEEDPVDQGFDKQYDVVVAALVLHATSNIDKTIENTRKLLKPGGRLIMVEISNPLNQVFLPFGCTPGWWMSEEGYRQWGPTMSEDLWAKALQRHGFGDFTLGAPDNLEPKDEQGRVWSCVALDRTTEPCEEQAESVVIITDDDISPLSGIVQSEIKKLGNDLGLSTKVVSISRVAETSLKNSFCISIAELDRAIIRDLQPQEFDALQHLRTAKAILWVSEGACGSSTRPDAALFQGLARTLRTEYENVKFYTADFDYIDRAAPEKTVDELKRLFGYLFQSGTEECEYLYQSGCWQIHRVIGQPDVNRTIHDRVAGDDTRQQNIEQQPFYQENRPLKLNINTPGLLDTLVFEDDTRLTEPLAAHDAEVEVKASGVNFRDIMISTGQMADTALGFECSGVVTQIGADVTNVKVGDRVTVWSRNTYCNYLRNDARVMQRIPDDMSFAVAASIPIVYATVVYGLSYLAHLSKGESILIHAAAGGVGQAAIMYAKMIGADIFVTVGTQAKRDLVREQFGIPEDRIFNSRDLSFVRQIKEATCGRGVDVILNSLAGEALSASWGCIAMFGRFIELGKKDIIQNRFLDMEPFSRNVSFHAVDLNTVRWSNVPLASRLLLEAMELIRSKRLETIPSIKTFSMAQIEEAFRFMQAGKHVGKVVVVPGVDDIVPAYPVVSGPLTLSPDASYLIAGFGGLGESLARWLAAHGARNLIFASRSGAQRPAMKNLLEELRQKNVRAEALSVDVTDAQALKSELGRVAEYMPPIRGMIQAAMVLDDQIFENMSLESFNRALKPKVDGTWNLHVATADQPLDFFVILSSAVGVLGNSGQANYGAGNTYQDALAAHLRSLGRPATAIDLGLMIDVGAVAEEESGIKLRNLKRKGYVGVTEAELLASMELIIQGTQKEHTSVIIAGIDTSEAGSEVSWMSSPIFSHLSMLDILPGGSSVDQGTQSTLALLKEVTSFADASAIILEAIRVKLSRNLMIELAELDPTRPTSAYGIDSLIAVELRNWLLKDLKVDFPVFEILQASSLQSLALLVTERTSFAKPTGEVQEGS</sequence>
<dbReference type="OrthoDB" id="329835at2759"/>
<dbReference type="SMART" id="SM00829">
    <property type="entry name" value="PKS_ER"/>
    <property type="match status" value="1"/>
</dbReference>
<evidence type="ECO:0000259" key="13">
    <source>
        <dbReference type="PROSITE" id="PS52019"/>
    </source>
</evidence>
<dbReference type="InterPro" id="IPR049900">
    <property type="entry name" value="PKS_mFAS_DH"/>
</dbReference>
<dbReference type="GO" id="GO:0032259">
    <property type="term" value="P:methylation"/>
    <property type="evidence" value="ECO:0007669"/>
    <property type="project" value="UniProtKB-KW"/>
</dbReference>
<dbReference type="Gene3D" id="3.40.47.10">
    <property type="match status" value="1"/>
</dbReference>
<dbReference type="InterPro" id="IPR014030">
    <property type="entry name" value="Ketoacyl_synth_N"/>
</dbReference>
<dbReference type="InterPro" id="IPR009081">
    <property type="entry name" value="PP-bd_ACP"/>
</dbReference>
<feature type="domain" description="PKS/mFAS DH" evidence="13">
    <location>
        <begin position="1001"/>
        <end position="1320"/>
    </location>
</feature>
<dbReference type="CDD" id="cd00833">
    <property type="entry name" value="PKS"/>
    <property type="match status" value="1"/>
</dbReference>
<evidence type="ECO:0000256" key="10">
    <source>
        <dbReference type="PROSITE-ProRule" id="PRU01363"/>
    </source>
</evidence>
<dbReference type="Pfam" id="PF00109">
    <property type="entry name" value="ketoacyl-synt"/>
    <property type="match status" value="1"/>
</dbReference>
<dbReference type="Gene3D" id="3.40.50.150">
    <property type="entry name" value="Vaccinia Virus protein VP39"/>
    <property type="match status" value="1"/>
</dbReference>
<evidence type="ECO:0000256" key="8">
    <source>
        <dbReference type="ARBA" id="ARBA00023268"/>
    </source>
</evidence>
<dbReference type="GO" id="GO:1901336">
    <property type="term" value="P:lactone biosynthetic process"/>
    <property type="evidence" value="ECO:0007669"/>
    <property type="project" value="UniProtKB-ARBA"/>
</dbReference>
<dbReference type="InterPro" id="IPR036291">
    <property type="entry name" value="NAD(P)-bd_dom_sf"/>
</dbReference>
<keyword evidence="4" id="KW-0489">Methyltransferase</keyword>
<dbReference type="PROSITE" id="PS52004">
    <property type="entry name" value="KS3_2"/>
    <property type="match status" value="1"/>
</dbReference>
<evidence type="ECO:0000256" key="1">
    <source>
        <dbReference type="ARBA" id="ARBA00005179"/>
    </source>
</evidence>
<dbReference type="InterPro" id="IPR016039">
    <property type="entry name" value="Thiolase-like"/>
</dbReference>
<dbReference type="SMART" id="SM00823">
    <property type="entry name" value="PKS_PP"/>
    <property type="match status" value="1"/>
</dbReference>
<protein>
    <submittedName>
        <fullName evidence="14">Polyketide synthase</fullName>
    </submittedName>
</protein>
<dbReference type="InterPro" id="IPR057326">
    <property type="entry name" value="KR_dom"/>
</dbReference>
<dbReference type="SMART" id="SM00825">
    <property type="entry name" value="PKS_KS"/>
    <property type="match status" value="1"/>
</dbReference>
<dbReference type="InterPro" id="IPR014043">
    <property type="entry name" value="Acyl_transferase_dom"/>
</dbReference>
<reference evidence="14 15" key="1">
    <citation type="journal article" date="2019" name="Appl. Microbiol. Biotechnol.">
        <title>Genome sequence of Isaria javanica and comparative genome analysis insights into family S53 peptidase evolution in fungal entomopathogens.</title>
        <authorList>
            <person name="Lin R."/>
            <person name="Zhang X."/>
            <person name="Xin B."/>
            <person name="Zou M."/>
            <person name="Gao Y."/>
            <person name="Qin F."/>
            <person name="Hu Q."/>
            <person name="Xie B."/>
            <person name="Cheng X."/>
        </authorList>
    </citation>
    <scope>NUCLEOTIDE SEQUENCE [LARGE SCALE GENOMIC DNA]</scope>
    <source>
        <strain evidence="14 15">IJ1G</strain>
    </source>
</reference>
<evidence type="ECO:0000256" key="5">
    <source>
        <dbReference type="ARBA" id="ARBA00022679"/>
    </source>
</evidence>
<dbReference type="CDD" id="cd02440">
    <property type="entry name" value="AdoMet_MTases"/>
    <property type="match status" value="1"/>
</dbReference>
<keyword evidence="7" id="KW-0560">Oxidoreductase</keyword>
<dbReference type="InterPro" id="IPR014031">
    <property type="entry name" value="Ketoacyl_synth_C"/>
</dbReference>
<dbReference type="InterPro" id="IPR056501">
    <property type="entry name" value="NAD-bd_HRPKS_sdrA"/>
</dbReference>
<dbReference type="GO" id="GO:0031177">
    <property type="term" value="F:phosphopantetheine binding"/>
    <property type="evidence" value="ECO:0007669"/>
    <property type="project" value="InterPro"/>
</dbReference>
<evidence type="ECO:0000256" key="4">
    <source>
        <dbReference type="ARBA" id="ARBA00022603"/>
    </source>
</evidence>
<evidence type="ECO:0000256" key="2">
    <source>
        <dbReference type="ARBA" id="ARBA00022450"/>
    </source>
</evidence>
<dbReference type="Gene3D" id="1.10.1200.10">
    <property type="entry name" value="ACP-like"/>
    <property type="match status" value="1"/>
</dbReference>
<dbReference type="Pfam" id="PF00698">
    <property type="entry name" value="Acyl_transf_1"/>
    <property type="match status" value="1"/>
</dbReference>
<gene>
    <name evidence="14" type="ORF">IF1G_05279</name>
</gene>
<evidence type="ECO:0000313" key="14">
    <source>
        <dbReference type="EMBL" id="TQV96696.1"/>
    </source>
</evidence>
<dbReference type="InterPro" id="IPR006162">
    <property type="entry name" value="Ppantetheine_attach_site"/>
</dbReference>
<dbReference type="Gene3D" id="3.40.50.720">
    <property type="entry name" value="NAD(P)-binding Rossmann-like Domain"/>
    <property type="match status" value="1"/>
</dbReference>
<dbReference type="SMART" id="SM00822">
    <property type="entry name" value="PKS_KR"/>
    <property type="match status" value="1"/>
</dbReference>
<dbReference type="Pfam" id="PF13602">
    <property type="entry name" value="ADH_zinc_N_2"/>
    <property type="match status" value="1"/>
</dbReference>
<dbReference type="InterPro" id="IPR016035">
    <property type="entry name" value="Acyl_Trfase/lysoPLipase"/>
</dbReference>
<dbReference type="Pfam" id="PF21089">
    <property type="entry name" value="PKS_DH_N"/>
    <property type="match status" value="1"/>
</dbReference>
<proteinExistence type="predicted"/>
<organism evidence="14 15">
    <name type="scientific">Cordyceps javanica</name>
    <dbReference type="NCBI Taxonomy" id="43265"/>
    <lineage>
        <taxon>Eukaryota</taxon>
        <taxon>Fungi</taxon>
        <taxon>Dikarya</taxon>
        <taxon>Ascomycota</taxon>
        <taxon>Pezizomycotina</taxon>
        <taxon>Sordariomycetes</taxon>
        <taxon>Hypocreomycetidae</taxon>
        <taxon>Hypocreales</taxon>
        <taxon>Cordycipitaceae</taxon>
        <taxon>Cordyceps</taxon>
    </lineage>
</organism>
<dbReference type="PROSITE" id="PS50075">
    <property type="entry name" value="CARRIER"/>
    <property type="match status" value="1"/>
</dbReference>
<dbReference type="InterPro" id="IPR049552">
    <property type="entry name" value="PKS_DH_N"/>
</dbReference>
<keyword evidence="15" id="KW-1185">Reference proteome</keyword>
<dbReference type="GO" id="GO:0004312">
    <property type="term" value="F:fatty acid synthase activity"/>
    <property type="evidence" value="ECO:0007669"/>
    <property type="project" value="TreeGrafter"/>
</dbReference>
<dbReference type="FunFam" id="3.40.47.10:FF:000019">
    <property type="entry name" value="Polyketide synthase type I"/>
    <property type="match status" value="1"/>
</dbReference>
<dbReference type="InterPro" id="IPR013154">
    <property type="entry name" value="ADH-like_N"/>
</dbReference>
<dbReference type="InterPro" id="IPR013217">
    <property type="entry name" value="Methyltransf_12"/>
</dbReference>
<dbReference type="Proteomes" id="UP000315783">
    <property type="component" value="Unassembled WGS sequence"/>
</dbReference>
<dbReference type="SUPFAM" id="SSF51735">
    <property type="entry name" value="NAD(P)-binding Rossmann-fold domains"/>
    <property type="match status" value="2"/>
</dbReference>
<dbReference type="FunFam" id="3.40.50.720:FF:000209">
    <property type="entry name" value="Polyketide synthase Pks12"/>
    <property type="match status" value="1"/>
</dbReference>
<keyword evidence="6" id="KW-0521">NADP</keyword>
<dbReference type="Pfam" id="PF23114">
    <property type="entry name" value="NAD-bd_HRPKS_sdrA"/>
    <property type="match status" value="1"/>
</dbReference>
<comment type="pathway">
    <text evidence="1">Secondary metabolite biosynthesis.</text>
</comment>
<feature type="region of interest" description="C-terminal hotdog fold" evidence="10">
    <location>
        <begin position="1163"/>
        <end position="1320"/>
    </location>
</feature>
<dbReference type="InterPro" id="IPR036736">
    <property type="entry name" value="ACP-like_sf"/>
</dbReference>
<dbReference type="SUPFAM" id="SSF55048">
    <property type="entry name" value="Probable ACP-binding domain of malonyl-CoA ACP transacylase"/>
    <property type="match status" value="1"/>
</dbReference>
<dbReference type="InterPro" id="IPR018201">
    <property type="entry name" value="Ketoacyl_synth_AS"/>
</dbReference>
<dbReference type="Gene3D" id="3.90.180.10">
    <property type="entry name" value="Medium-chain alcohol dehydrogenases, catalytic domain"/>
    <property type="match status" value="1"/>
</dbReference>
<dbReference type="PANTHER" id="PTHR43775">
    <property type="entry name" value="FATTY ACID SYNTHASE"/>
    <property type="match status" value="1"/>
</dbReference>
<dbReference type="InterPro" id="IPR016036">
    <property type="entry name" value="Malonyl_transacylase_ACP-bd"/>
</dbReference>
<dbReference type="Gene3D" id="3.10.129.110">
    <property type="entry name" value="Polyketide synthase dehydratase"/>
    <property type="match status" value="1"/>
</dbReference>
<dbReference type="SMART" id="SM00827">
    <property type="entry name" value="PKS_AT"/>
    <property type="match status" value="1"/>
</dbReference>
<dbReference type="PROSITE" id="PS00012">
    <property type="entry name" value="PHOSPHOPANTETHEINE"/>
    <property type="match status" value="1"/>
</dbReference>
<dbReference type="InterPro" id="IPR042104">
    <property type="entry name" value="PKS_dehydratase_sf"/>
</dbReference>
<dbReference type="Pfam" id="PF08240">
    <property type="entry name" value="ADH_N"/>
    <property type="match status" value="1"/>
</dbReference>
<evidence type="ECO:0000256" key="3">
    <source>
        <dbReference type="ARBA" id="ARBA00022553"/>
    </source>
</evidence>
<keyword evidence="5" id="KW-0808">Transferase</keyword>
<evidence type="ECO:0000313" key="15">
    <source>
        <dbReference type="Proteomes" id="UP000315783"/>
    </source>
</evidence>
<accession>A0A545W1V0</accession>
<dbReference type="SMART" id="SM00826">
    <property type="entry name" value="PKS_DH"/>
    <property type="match status" value="1"/>
</dbReference>
<dbReference type="Pfam" id="PF02801">
    <property type="entry name" value="Ketoacyl-synt_C"/>
    <property type="match status" value="1"/>
</dbReference>
<dbReference type="Gene3D" id="3.30.70.3290">
    <property type="match status" value="1"/>
</dbReference>
<dbReference type="Pfam" id="PF14765">
    <property type="entry name" value="PS-DH"/>
    <property type="match status" value="1"/>
</dbReference>
<evidence type="ECO:0000256" key="9">
    <source>
        <dbReference type="ARBA" id="ARBA00023315"/>
    </source>
</evidence>
<feature type="active site" description="Proton acceptor; for dehydratase activity" evidence="10">
    <location>
        <position position="1033"/>
    </location>
</feature>
<dbReference type="PANTHER" id="PTHR43775:SF29">
    <property type="entry name" value="ASPERFURANONE POLYKETIDE SYNTHASE AFOG-RELATED"/>
    <property type="match status" value="1"/>
</dbReference>
<evidence type="ECO:0000256" key="6">
    <source>
        <dbReference type="ARBA" id="ARBA00022857"/>
    </source>
</evidence>
<dbReference type="InterPro" id="IPR020841">
    <property type="entry name" value="PKS_Beta-ketoAc_synthase_dom"/>
</dbReference>
<dbReference type="GO" id="GO:0006633">
    <property type="term" value="P:fatty acid biosynthetic process"/>
    <property type="evidence" value="ECO:0007669"/>
    <property type="project" value="InterPro"/>
</dbReference>
<dbReference type="InterPro" id="IPR032821">
    <property type="entry name" value="PKS_assoc"/>
</dbReference>
<dbReference type="InterPro" id="IPR011032">
    <property type="entry name" value="GroES-like_sf"/>
</dbReference>
<dbReference type="Pfam" id="PF08242">
    <property type="entry name" value="Methyltransf_12"/>
    <property type="match status" value="1"/>
</dbReference>
<feature type="active site" description="Proton donor; for dehydratase activity" evidence="10">
    <location>
        <position position="1231"/>
    </location>
</feature>
<comment type="caution">
    <text evidence="14">The sequence shown here is derived from an EMBL/GenBank/DDBJ whole genome shotgun (WGS) entry which is preliminary data.</text>
</comment>
<dbReference type="GO" id="GO:0008168">
    <property type="term" value="F:methyltransferase activity"/>
    <property type="evidence" value="ECO:0007669"/>
    <property type="project" value="UniProtKB-KW"/>
</dbReference>
<feature type="region of interest" description="N-terminal hotdog fold" evidence="10">
    <location>
        <begin position="1001"/>
        <end position="1141"/>
    </location>
</feature>
<dbReference type="CDD" id="cd05195">
    <property type="entry name" value="enoyl_red"/>
    <property type="match status" value="1"/>
</dbReference>
<dbReference type="SUPFAM" id="SSF50129">
    <property type="entry name" value="GroES-like"/>
    <property type="match status" value="1"/>
</dbReference>
<keyword evidence="3" id="KW-0597">Phosphoprotein</keyword>
<feature type="domain" description="Ketosynthase family 3 (KS3)" evidence="12">
    <location>
        <begin position="25"/>
        <end position="455"/>
    </location>
</feature>
<keyword evidence="2" id="KW-0596">Phosphopantetheine</keyword>
<dbReference type="InterPro" id="IPR050091">
    <property type="entry name" value="PKS_NRPS_Biosynth_Enz"/>
</dbReference>
<keyword evidence="8" id="KW-0511">Multifunctional enzyme</keyword>
<dbReference type="SUPFAM" id="SSF53901">
    <property type="entry name" value="Thiolase-like"/>
    <property type="match status" value="1"/>
</dbReference>
<dbReference type="InterPro" id="IPR029063">
    <property type="entry name" value="SAM-dependent_MTases_sf"/>
</dbReference>
<name>A0A545W1V0_9HYPO</name>
<dbReference type="GO" id="GO:0030639">
    <property type="term" value="P:polyketide biosynthetic process"/>
    <property type="evidence" value="ECO:0007669"/>
    <property type="project" value="UniProtKB-ARBA"/>
</dbReference>
<dbReference type="InterPro" id="IPR020807">
    <property type="entry name" value="PKS_DH"/>
</dbReference>
<feature type="domain" description="Carrier" evidence="11">
    <location>
        <begin position="2528"/>
        <end position="2605"/>
    </location>
</feature>
<dbReference type="GO" id="GO:0004315">
    <property type="term" value="F:3-oxoacyl-[acyl-carrier-protein] synthase activity"/>
    <property type="evidence" value="ECO:0007669"/>
    <property type="project" value="InterPro"/>
</dbReference>
<dbReference type="InterPro" id="IPR001227">
    <property type="entry name" value="Ac_transferase_dom_sf"/>
</dbReference>
<dbReference type="STRING" id="43265.A0A545W1V0"/>
<dbReference type="EMBL" id="SPUK01000006">
    <property type="protein sequence ID" value="TQV96696.1"/>
    <property type="molecule type" value="Genomic_DNA"/>
</dbReference>
<dbReference type="PROSITE" id="PS52019">
    <property type="entry name" value="PKS_MFAS_DH"/>
    <property type="match status" value="1"/>
</dbReference>
<evidence type="ECO:0000256" key="7">
    <source>
        <dbReference type="ARBA" id="ARBA00023002"/>
    </source>
</evidence>
<dbReference type="Gene3D" id="3.40.366.10">
    <property type="entry name" value="Malonyl-Coenzyme A Acyl Carrier Protein, domain 2"/>
    <property type="match status" value="1"/>
</dbReference>
<dbReference type="GO" id="GO:0016491">
    <property type="term" value="F:oxidoreductase activity"/>
    <property type="evidence" value="ECO:0007669"/>
    <property type="project" value="UniProtKB-KW"/>
</dbReference>
<dbReference type="Pfam" id="PF08659">
    <property type="entry name" value="KR"/>
    <property type="match status" value="1"/>
</dbReference>
<dbReference type="InterPro" id="IPR013968">
    <property type="entry name" value="PKS_KR"/>
</dbReference>
<dbReference type="InterPro" id="IPR020843">
    <property type="entry name" value="ER"/>
</dbReference>
<dbReference type="Pfam" id="PF23297">
    <property type="entry name" value="ACP_SdgA_C"/>
    <property type="match status" value="1"/>
</dbReference>
<dbReference type="Pfam" id="PF16197">
    <property type="entry name" value="KAsynt_C_assoc"/>
    <property type="match status" value="1"/>
</dbReference>